<keyword evidence="1" id="KW-0472">Membrane</keyword>
<proteinExistence type="predicted"/>
<feature type="transmembrane region" description="Helical" evidence="1">
    <location>
        <begin position="20"/>
        <end position="40"/>
    </location>
</feature>
<gene>
    <name evidence="3" type="ORF">HJG54_32660</name>
</gene>
<dbReference type="GO" id="GO:0016787">
    <property type="term" value="F:hydrolase activity"/>
    <property type="evidence" value="ECO:0007669"/>
    <property type="project" value="UniProtKB-KW"/>
</dbReference>
<evidence type="ECO:0000259" key="2">
    <source>
        <dbReference type="Pfam" id="PF07176"/>
    </source>
</evidence>
<reference evidence="3" key="1">
    <citation type="submission" date="2020-05" db="EMBL/GenBank/DDBJ databases">
        <authorList>
            <person name="Zhu T."/>
            <person name="Keshari N."/>
            <person name="Lu X."/>
        </authorList>
    </citation>
    <scope>NUCLEOTIDE SEQUENCE</scope>
    <source>
        <strain evidence="3">NK1-12</strain>
    </source>
</reference>
<dbReference type="InterPro" id="IPR010802">
    <property type="entry name" value="DUF1400"/>
</dbReference>
<feature type="domain" description="DUF1400" evidence="2">
    <location>
        <begin position="42"/>
        <end position="167"/>
    </location>
</feature>
<accession>A0AA96WM28</accession>
<sequence length="209" mass="22745">MKIVSLVDCLPRFGPVGCRVLGFGSLIGMGAAALFAATPVRAAERVVFTFGPLGRSIPVADLQALAETGQTTRQIRWYLNVANLEVETLQQVLTQEVGVSLRLVDRVGNSLPGEFVLDQVGNTLHTRSRRANVQALRSALVLSLSDDNQLSLLEFLQNYPTQELYVDGRSLLSFARDVQGIVNRVEPIVAAVQTVLEGLVCDCEPARNR</sequence>
<keyword evidence="1" id="KW-0812">Transmembrane</keyword>
<name>A0AA96WM28_9CYAN</name>
<evidence type="ECO:0000313" key="3">
    <source>
        <dbReference type="EMBL" id="WNZ27609.1"/>
    </source>
</evidence>
<evidence type="ECO:0000256" key="1">
    <source>
        <dbReference type="SAM" id="Phobius"/>
    </source>
</evidence>
<dbReference type="AlphaFoldDB" id="A0AA96WM28"/>
<dbReference type="Pfam" id="PF07176">
    <property type="entry name" value="DUF1400"/>
    <property type="match status" value="1"/>
</dbReference>
<organism evidence="3">
    <name type="scientific">Leptolyngbya sp. NK1-12</name>
    <dbReference type="NCBI Taxonomy" id="2547451"/>
    <lineage>
        <taxon>Bacteria</taxon>
        <taxon>Bacillati</taxon>
        <taxon>Cyanobacteriota</taxon>
        <taxon>Cyanophyceae</taxon>
        <taxon>Leptolyngbyales</taxon>
        <taxon>Leptolyngbyaceae</taxon>
        <taxon>Leptolyngbya group</taxon>
        <taxon>Leptolyngbya</taxon>
    </lineage>
</organism>
<dbReference type="RefSeq" id="WP_316435993.1">
    <property type="nucleotide sequence ID" value="NZ_CP053587.1"/>
</dbReference>
<protein>
    <submittedName>
        <fullName evidence="3">Alpha/beta hydrolase</fullName>
    </submittedName>
</protein>
<dbReference type="EMBL" id="CP053587">
    <property type="protein sequence ID" value="WNZ27609.1"/>
    <property type="molecule type" value="Genomic_DNA"/>
</dbReference>
<keyword evidence="1" id="KW-1133">Transmembrane helix</keyword>
<keyword evidence="3" id="KW-0378">Hydrolase</keyword>